<feature type="domain" description="Cell wall hydrolase SleB" evidence="1">
    <location>
        <begin position="28"/>
        <end position="152"/>
    </location>
</feature>
<dbReference type="Pfam" id="PF07486">
    <property type="entry name" value="Hydrolase_2"/>
    <property type="match status" value="1"/>
</dbReference>
<dbReference type="InterPro" id="IPR011105">
    <property type="entry name" value="Cell_wall_hydrolase_SleB"/>
</dbReference>
<name>A0A6M3J8R3_9ZZZZ</name>
<dbReference type="EMBL" id="MT141542">
    <property type="protein sequence ID" value="QJA65655.1"/>
    <property type="molecule type" value="Genomic_DNA"/>
</dbReference>
<gene>
    <name evidence="2" type="ORF">MM415B00382_0045</name>
</gene>
<sequence>MVCNDADAKAALTDLQALLLTMWGEARGEPVEGRIAVGCVVRNRMRKSGRGAKSICLAKSQFSCWWTWGGQSNYTAVMDWAWKLGLGGVEPAGTVLDECAWLAQGLLGNRLRDRVKGATHYYSPAAMVPLGSVPGWAKGKTPVAEVGGHLFFRL</sequence>
<keyword evidence="2" id="KW-0378">Hydrolase</keyword>
<evidence type="ECO:0000313" key="2">
    <source>
        <dbReference type="EMBL" id="QJA65655.1"/>
    </source>
</evidence>
<dbReference type="InterPro" id="IPR042047">
    <property type="entry name" value="SleB_dom1"/>
</dbReference>
<dbReference type="Gene3D" id="1.10.10.2520">
    <property type="entry name" value="Cell wall hydrolase SleB, domain 1"/>
    <property type="match status" value="1"/>
</dbReference>
<evidence type="ECO:0000259" key="1">
    <source>
        <dbReference type="Pfam" id="PF07486"/>
    </source>
</evidence>
<organism evidence="2">
    <name type="scientific">viral metagenome</name>
    <dbReference type="NCBI Taxonomy" id="1070528"/>
    <lineage>
        <taxon>unclassified sequences</taxon>
        <taxon>metagenomes</taxon>
        <taxon>organismal metagenomes</taxon>
    </lineage>
</organism>
<accession>A0A6M3J8R3</accession>
<protein>
    <submittedName>
        <fullName evidence="2">Putative cell wall hydrolase</fullName>
    </submittedName>
</protein>
<proteinExistence type="predicted"/>
<dbReference type="AlphaFoldDB" id="A0A6M3J8R3"/>
<dbReference type="GO" id="GO:0016787">
    <property type="term" value="F:hydrolase activity"/>
    <property type="evidence" value="ECO:0007669"/>
    <property type="project" value="UniProtKB-KW"/>
</dbReference>
<reference evidence="2" key="1">
    <citation type="submission" date="2020-03" db="EMBL/GenBank/DDBJ databases">
        <title>The deep terrestrial virosphere.</title>
        <authorList>
            <person name="Holmfeldt K."/>
            <person name="Nilsson E."/>
            <person name="Simone D."/>
            <person name="Lopez-Fernandez M."/>
            <person name="Wu X."/>
            <person name="de Brujin I."/>
            <person name="Lundin D."/>
            <person name="Andersson A."/>
            <person name="Bertilsson S."/>
            <person name="Dopson M."/>
        </authorList>
    </citation>
    <scope>NUCLEOTIDE SEQUENCE</scope>
    <source>
        <strain evidence="2">MM415B00382</strain>
    </source>
</reference>